<keyword evidence="2" id="KW-0732">Signal</keyword>
<gene>
    <name evidence="3" type="ORF">PITCH_A480008</name>
</gene>
<dbReference type="AlphaFoldDB" id="A0A445N0I6"/>
<protein>
    <submittedName>
        <fullName evidence="3">Uncharacterized protein</fullName>
    </submittedName>
</protein>
<reference evidence="3" key="1">
    <citation type="submission" date="2018-01" db="EMBL/GenBank/DDBJ databases">
        <authorList>
            <person name="Regsiter A."/>
            <person name="William W."/>
        </authorList>
    </citation>
    <scope>NUCLEOTIDE SEQUENCE</scope>
    <source>
        <strain evidence="3">TRIP AH-1</strain>
    </source>
</reference>
<proteinExistence type="predicted"/>
<name>A0A445N0I6_9BACT</name>
<dbReference type="EMBL" id="OJIN01000190">
    <property type="protein sequence ID" value="SPD75193.1"/>
    <property type="molecule type" value="Genomic_DNA"/>
</dbReference>
<sequence length="311" mass="32697">MNNMKKAIIAALTLLLCVSTSFADQVDDGLPDTAAAEMKAGVRRMISAGVKGDEAIGMTRAMLEKGFNNEGIIRAQEIVVRAEAEGLPVDPIINKSYEGMAKRVPQEGIILAMEKVMNRYAFAYGQACKLTDDKNRRSQIMEEVAECIAAGMNENDVDRLVYQLEFRVRETPRDDAEGLSEETFRTAKEVVRQRVPSMLAGDLMLDALKTHYDAKKMAGMRESFLKHSRDTSAQTVAGVYSDAIRNGNRVDAIDFSNIKAKGKTGGQGGSGQGQGGSGGSGAGSGGAGGGGSGGGSGGGQGQGRGPGGHGR</sequence>
<organism evidence="3">
    <name type="scientific">uncultured Desulfobacterium sp</name>
    <dbReference type="NCBI Taxonomy" id="201089"/>
    <lineage>
        <taxon>Bacteria</taxon>
        <taxon>Pseudomonadati</taxon>
        <taxon>Thermodesulfobacteriota</taxon>
        <taxon>Desulfobacteria</taxon>
        <taxon>Desulfobacterales</taxon>
        <taxon>Desulfobacteriaceae</taxon>
        <taxon>Desulfobacterium</taxon>
        <taxon>environmental samples</taxon>
    </lineage>
</organism>
<evidence type="ECO:0000313" key="3">
    <source>
        <dbReference type="EMBL" id="SPD75193.1"/>
    </source>
</evidence>
<feature type="signal peptide" evidence="2">
    <location>
        <begin position="1"/>
        <end position="23"/>
    </location>
</feature>
<evidence type="ECO:0000256" key="2">
    <source>
        <dbReference type="SAM" id="SignalP"/>
    </source>
</evidence>
<feature type="chain" id="PRO_5019012946" evidence="2">
    <location>
        <begin position="24"/>
        <end position="311"/>
    </location>
</feature>
<feature type="region of interest" description="Disordered" evidence="1">
    <location>
        <begin position="261"/>
        <end position="311"/>
    </location>
</feature>
<accession>A0A445N0I6</accession>
<feature type="compositionally biased region" description="Gly residues" evidence="1">
    <location>
        <begin position="263"/>
        <end position="311"/>
    </location>
</feature>
<evidence type="ECO:0000256" key="1">
    <source>
        <dbReference type="SAM" id="MobiDB-lite"/>
    </source>
</evidence>